<protein>
    <submittedName>
        <fullName evidence="2">Uncharacterized protein</fullName>
    </submittedName>
</protein>
<organism evidence="2 3">
    <name type="scientific">Natrialba magadii (strain ATCC 43099 / DSM 3394 / CCM 3739 / CIP 104546 / IAM 13178 / JCM 8861 / NBRC 102185 / NCIMB 2190 / MS3)</name>
    <name type="common">Natronobacterium magadii</name>
    <dbReference type="NCBI Taxonomy" id="547559"/>
    <lineage>
        <taxon>Archaea</taxon>
        <taxon>Methanobacteriati</taxon>
        <taxon>Methanobacteriota</taxon>
        <taxon>Stenosarchaea group</taxon>
        <taxon>Halobacteria</taxon>
        <taxon>Halobacteriales</taxon>
        <taxon>Natrialbaceae</taxon>
        <taxon>Natrialba</taxon>
    </lineage>
</organism>
<dbReference type="EMBL" id="AOHS01000009">
    <property type="protein sequence ID" value="ELY33565.1"/>
    <property type="molecule type" value="Genomic_DNA"/>
</dbReference>
<proteinExistence type="predicted"/>
<dbReference type="AlphaFoldDB" id="L9V8M1"/>
<comment type="caution">
    <text evidence="2">The sequence shown here is derived from an EMBL/GenBank/DDBJ whole genome shotgun (WGS) entry which is preliminary data.</text>
</comment>
<sequence length="75" mass="8646">MSHFSYCPHSEQIVLHNTDEIHNTDPLARWPAEPANHRTTEPPNHWSHRRPSPTELPTVSSFSKECLETNLLVYG</sequence>
<evidence type="ECO:0000256" key="1">
    <source>
        <dbReference type="SAM" id="MobiDB-lite"/>
    </source>
</evidence>
<feature type="region of interest" description="Disordered" evidence="1">
    <location>
        <begin position="30"/>
        <end position="60"/>
    </location>
</feature>
<evidence type="ECO:0000313" key="2">
    <source>
        <dbReference type="EMBL" id="ELY33565.1"/>
    </source>
</evidence>
<dbReference type="Proteomes" id="UP000011543">
    <property type="component" value="Unassembled WGS sequence"/>
</dbReference>
<reference evidence="2 3" key="1">
    <citation type="journal article" date="2014" name="PLoS Genet.">
        <title>Phylogenetically driven sequencing of extremely halophilic archaea reveals strategies for static and dynamic osmo-response.</title>
        <authorList>
            <person name="Becker E.A."/>
            <person name="Seitzer P.M."/>
            <person name="Tritt A."/>
            <person name="Larsen D."/>
            <person name="Krusor M."/>
            <person name="Yao A.I."/>
            <person name="Wu D."/>
            <person name="Madern D."/>
            <person name="Eisen J.A."/>
            <person name="Darling A.E."/>
            <person name="Facciotti M.T."/>
        </authorList>
    </citation>
    <scope>NUCLEOTIDE SEQUENCE [LARGE SCALE GENOMIC DNA]</scope>
    <source>
        <strain evidence="3">ATCC 43099 / DSM 3394 / CCM 3739 / CIP 104546 / IAM 13178 / JCM 8861 / NBRC 102185 / NCIMB 2190 / MS3</strain>
    </source>
</reference>
<accession>L9V8M1</accession>
<evidence type="ECO:0000313" key="3">
    <source>
        <dbReference type="Proteomes" id="UP000011543"/>
    </source>
</evidence>
<name>L9V8M1_NATMM</name>
<gene>
    <name evidence="2" type="ORF">C500_01995</name>
</gene>